<feature type="transmembrane region" description="Helical" evidence="2">
    <location>
        <begin position="289"/>
        <end position="310"/>
    </location>
</feature>
<sequence>MVKFNHFAPNCTLPDETPVGFIQAPNIRTTMQIVWGCFSVILLCTWSILHLNVPPELTAKTKWQWIYRKLFLLFRKVYWMGVMLITPEFLTTFTTKKMLGTKKNVERLKKMAEEVKVEWTVSHAILADIGGIVIKFPDADSADGDENSSPNTSSSGSLLPSEPNQEARTSLEALGALESQEARLLEKITEDDKDYEFIRLFTRRQNRWLGGCEIPWKPLPAHMKHAKEAKRLLPEGSLRWKTENIAALSGNVWTLDSKQLAIARDCGIINKLPDIKLADIEDKNKSDALVKLLAILQVAWIVVQLCARVYAGLPFAPLELTTVAFSATAIILYSIEWEKPKDVNSPVYILAAKHCENYADFEAIVNASPFPYMQLPFLQTKHYYMPSVAAHGTDGNMRHIDAEAFIVALITVVSFGGIHLFAWNLKFPTPIEGLLWKISAIITIACPTLYVSSHMPFMGQSPNDVTKKMAMKIKAVVALTSFFYVFARLFLITESIRSLYYLPREAFIATSWTADLPHMT</sequence>
<protein>
    <submittedName>
        <fullName evidence="3">Uncharacterized protein</fullName>
    </submittedName>
</protein>
<evidence type="ECO:0000256" key="2">
    <source>
        <dbReference type="SAM" id="Phobius"/>
    </source>
</evidence>
<keyword evidence="2" id="KW-0472">Membrane</keyword>
<feature type="transmembrane region" description="Helical" evidence="2">
    <location>
        <begin position="316"/>
        <end position="335"/>
    </location>
</feature>
<evidence type="ECO:0000256" key="1">
    <source>
        <dbReference type="SAM" id="MobiDB-lite"/>
    </source>
</evidence>
<keyword evidence="2" id="KW-0812">Transmembrane</keyword>
<accession>A0A8G0L2E3</accession>
<evidence type="ECO:0000313" key="3">
    <source>
        <dbReference type="EMBL" id="QYS92889.1"/>
    </source>
</evidence>
<feature type="transmembrane region" description="Helical" evidence="2">
    <location>
        <begin position="33"/>
        <end position="53"/>
    </location>
</feature>
<reference evidence="3 4" key="1">
    <citation type="journal article" date="2021" name="BMC Genomics">
        <title>Telomere-to-telomere genome assembly of asparaginase-producing Trichoderma simmonsii.</title>
        <authorList>
            <person name="Chung D."/>
            <person name="Kwon Y.M."/>
            <person name="Yang Y."/>
        </authorList>
    </citation>
    <scope>NUCLEOTIDE SEQUENCE [LARGE SCALE GENOMIC DNA]</scope>
    <source>
        <strain evidence="3 4">GH-Sj1</strain>
    </source>
</reference>
<organism evidence="3 4">
    <name type="scientific">Trichoderma simmonsii</name>
    <dbReference type="NCBI Taxonomy" id="1491479"/>
    <lineage>
        <taxon>Eukaryota</taxon>
        <taxon>Fungi</taxon>
        <taxon>Dikarya</taxon>
        <taxon>Ascomycota</taxon>
        <taxon>Pezizomycotina</taxon>
        <taxon>Sordariomycetes</taxon>
        <taxon>Hypocreomycetidae</taxon>
        <taxon>Hypocreales</taxon>
        <taxon>Hypocreaceae</taxon>
        <taxon>Trichoderma</taxon>
    </lineage>
</organism>
<feature type="region of interest" description="Disordered" evidence="1">
    <location>
        <begin position="141"/>
        <end position="165"/>
    </location>
</feature>
<keyword evidence="2" id="KW-1133">Transmembrane helix</keyword>
<dbReference type="PANTHER" id="PTHR35043">
    <property type="entry name" value="TRANSCRIPTION FACTOR DOMAIN-CONTAINING PROTEIN"/>
    <property type="match status" value="1"/>
</dbReference>
<feature type="transmembrane region" description="Helical" evidence="2">
    <location>
        <begin position="473"/>
        <end position="492"/>
    </location>
</feature>
<feature type="transmembrane region" description="Helical" evidence="2">
    <location>
        <begin position="434"/>
        <end position="452"/>
    </location>
</feature>
<proteinExistence type="predicted"/>
<keyword evidence="4" id="KW-1185">Reference proteome</keyword>
<dbReference type="AlphaFoldDB" id="A0A8G0L2E3"/>
<name>A0A8G0L2E3_9HYPO</name>
<dbReference type="Proteomes" id="UP000826661">
    <property type="component" value="Chromosome I"/>
</dbReference>
<gene>
    <name evidence="3" type="ORF">H0G86_000280</name>
</gene>
<dbReference type="EMBL" id="CP075864">
    <property type="protein sequence ID" value="QYS92889.1"/>
    <property type="molecule type" value="Genomic_DNA"/>
</dbReference>
<feature type="transmembrane region" description="Helical" evidence="2">
    <location>
        <begin position="404"/>
        <end position="422"/>
    </location>
</feature>
<evidence type="ECO:0000313" key="4">
    <source>
        <dbReference type="Proteomes" id="UP000826661"/>
    </source>
</evidence>
<feature type="transmembrane region" description="Helical" evidence="2">
    <location>
        <begin position="73"/>
        <end position="93"/>
    </location>
</feature>
<dbReference type="PANTHER" id="PTHR35043:SF7">
    <property type="entry name" value="TRANSCRIPTION FACTOR DOMAIN-CONTAINING PROTEIN"/>
    <property type="match status" value="1"/>
</dbReference>
<feature type="compositionally biased region" description="Low complexity" evidence="1">
    <location>
        <begin position="147"/>
        <end position="164"/>
    </location>
</feature>